<comment type="caution">
    <text evidence="2">The sequence shown here is derived from an EMBL/GenBank/DDBJ whole genome shotgun (WGS) entry which is preliminary data.</text>
</comment>
<organism evidence="2 3">
    <name type="scientific">Georgenia halotolerans</name>
    <dbReference type="NCBI Taxonomy" id="3028317"/>
    <lineage>
        <taxon>Bacteria</taxon>
        <taxon>Bacillati</taxon>
        <taxon>Actinomycetota</taxon>
        <taxon>Actinomycetes</taxon>
        <taxon>Micrococcales</taxon>
        <taxon>Bogoriellaceae</taxon>
        <taxon>Georgenia</taxon>
    </lineage>
</organism>
<name>A0ABT5TX77_9MICO</name>
<evidence type="ECO:0000313" key="3">
    <source>
        <dbReference type="Proteomes" id="UP001165561"/>
    </source>
</evidence>
<reference evidence="2" key="1">
    <citation type="submission" date="2023-02" db="EMBL/GenBank/DDBJ databases">
        <title>Georgenia sp.10Sc9-8, isolated from a soil sample collected from the Taklamakan desert.</title>
        <authorList>
            <person name="Liu S."/>
        </authorList>
    </citation>
    <scope>NUCLEOTIDE SEQUENCE</scope>
    <source>
        <strain evidence="2">10Sc9-8</strain>
    </source>
</reference>
<feature type="transmembrane region" description="Helical" evidence="1">
    <location>
        <begin position="35"/>
        <end position="57"/>
    </location>
</feature>
<evidence type="ECO:0000313" key="2">
    <source>
        <dbReference type="EMBL" id="MDD9206674.1"/>
    </source>
</evidence>
<keyword evidence="1" id="KW-0472">Membrane</keyword>
<proteinExistence type="predicted"/>
<dbReference type="Proteomes" id="UP001165561">
    <property type="component" value="Unassembled WGS sequence"/>
</dbReference>
<sequence>MGYALPPAISGIAHLDIDAAAAEGAGVFLAANPTIAVLAETWPVLVTLLFAGLGYALKGRGLWYRRLAAMYLEPGDVNRQTKLWLPGGNKR</sequence>
<dbReference type="EMBL" id="JARACI010000949">
    <property type="protein sequence ID" value="MDD9206674.1"/>
    <property type="molecule type" value="Genomic_DNA"/>
</dbReference>
<evidence type="ECO:0000256" key="1">
    <source>
        <dbReference type="SAM" id="Phobius"/>
    </source>
</evidence>
<gene>
    <name evidence="2" type="ORF">PU560_09380</name>
</gene>
<protein>
    <submittedName>
        <fullName evidence="2">Uncharacterized protein</fullName>
    </submittedName>
</protein>
<keyword evidence="1" id="KW-0812">Transmembrane</keyword>
<keyword evidence="3" id="KW-1185">Reference proteome</keyword>
<keyword evidence="1" id="KW-1133">Transmembrane helix</keyword>
<accession>A0ABT5TX77</accession>